<sequence>MFKEKNLPNTDVIVKLRKEAIKMSQISSIQRDHQGVRVGVIPDEVAEKIIQHQINIDTVKKLFPLQNGILVGKDVVLNTSDRNTDNWRSINKKIMRLIKNIESSSSRIGTGIILDTDSDGKYRLISGCEKLFEWVFNNGMAVPCDIHIVCDLDSEEALHSP</sequence>
<dbReference type="KEGG" id="ppis:B1L02_18270"/>
<dbReference type="EMBL" id="CP031761">
    <property type="protein sequence ID" value="AXR03835.1"/>
    <property type="molecule type" value="Genomic_DNA"/>
</dbReference>
<reference evidence="1 2" key="1">
    <citation type="submission" date="2018-08" db="EMBL/GenBank/DDBJ databases">
        <title>Whole Genome Sequences of Two Pseudoalteromonas piscicida Strains, DE1-A and DE2-A, which Exhibit Strong Antibacterial Activity against Vibrio vulnificus.</title>
        <authorList>
            <person name="Richards G.P."/>
            <person name="Needleman D.S."/>
            <person name="Watson M.A."/>
            <person name="Polson S.W."/>
        </authorList>
    </citation>
    <scope>NUCLEOTIDE SEQUENCE [LARGE SCALE GENOMIC DNA]</scope>
    <source>
        <strain evidence="1 2">DE2-A</strain>
    </source>
</reference>
<protein>
    <submittedName>
        <fullName evidence="1">Uncharacterized protein</fullName>
    </submittedName>
</protein>
<name>A0AAD0RLB5_PSEO7</name>
<dbReference type="AlphaFoldDB" id="A0AAD0RLB5"/>
<proteinExistence type="predicted"/>
<organism evidence="1 2">
    <name type="scientific">Pseudoalteromonas piscicida</name>
    <dbReference type="NCBI Taxonomy" id="43662"/>
    <lineage>
        <taxon>Bacteria</taxon>
        <taxon>Pseudomonadati</taxon>
        <taxon>Pseudomonadota</taxon>
        <taxon>Gammaproteobacteria</taxon>
        <taxon>Alteromonadales</taxon>
        <taxon>Pseudoalteromonadaceae</taxon>
        <taxon>Pseudoalteromonas</taxon>
    </lineage>
</organism>
<dbReference type="Proteomes" id="UP000258102">
    <property type="component" value="Chromosome 1"/>
</dbReference>
<accession>A0AAD0RLB5</accession>
<evidence type="ECO:0000313" key="1">
    <source>
        <dbReference type="EMBL" id="AXR03835.1"/>
    </source>
</evidence>
<dbReference type="RefSeq" id="WP_088532172.1">
    <property type="nucleotide sequence ID" value="NZ_CP021646.1"/>
</dbReference>
<gene>
    <name evidence="1" type="ORF">D0511_18350</name>
</gene>
<evidence type="ECO:0000313" key="2">
    <source>
        <dbReference type="Proteomes" id="UP000258102"/>
    </source>
</evidence>